<feature type="domain" description="Glucan-binding protein C/Surface antigen I/II V-domain" evidence="6">
    <location>
        <begin position="159"/>
        <end position="489"/>
    </location>
</feature>
<feature type="region of interest" description="Disordered" evidence="2">
    <location>
        <begin position="774"/>
        <end position="808"/>
    </location>
</feature>
<keyword evidence="3" id="KW-0812">Transmembrane</keyword>
<feature type="region of interest" description="Disordered" evidence="2">
    <location>
        <begin position="1154"/>
        <end position="1179"/>
    </location>
</feature>
<dbReference type="HOGENOM" id="CLU_000479_0_0_9"/>
<accession>A8SJX4</accession>
<dbReference type="SUPFAM" id="SSF74914">
    <property type="entry name" value="V-region of surface antigen I/II (SA I/II, PAC)"/>
    <property type="match status" value="1"/>
</dbReference>
<evidence type="ECO:0000256" key="4">
    <source>
        <dbReference type="SAM" id="SignalP"/>
    </source>
</evidence>
<proteinExistence type="predicted"/>
<feature type="compositionally biased region" description="Basic and acidic residues" evidence="2">
    <location>
        <begin position="2064"/>
        <end position="2074"/>
    </location>
</feature>
<feature type="domain" description="DUF11" evidence="5">
    <location>
        <begin position="1318"/>
        <end position="1423"/>
    </location>
</feature>
<gene>
    <name evidence="8" type="ORF">PEPMIC_00516</name>
</gene>
<evidence type="ECO:0000313" key="8">
    <source>
        <dbReference type="EMBL" id="EDP23937.1"/>
    </source>
</evidence>
<comment type="caution">
    <text evidence="8">The sequence shown here is derived from an EMBL/GenBank/DDBJ whole genome shotgun (WGS) entry which is preliminary data.</text>
</comment>
<dbReference type="Proteomes" id="UP000003162">
    <property type="component" value="Unassembled WGS sequence"/>
</dbReference>
<feature type="domain" description="DUF11" evidence="5">
    <location>
        <begin position="1828"/>
        <end position="1933"/>
    </location>
</feature>
<dbReference type="EMBL" id="ABEE02000016">
    <property type="protein sequence ID" value="EDP23937.1"/>
    <property type="molecule type" value="Genomic_DNA"/>
</dbReference>
<dbReference type="eggNOG" id="COG3064">
    <property type="taxonomic scope" value="Bacteria"/>
</dbReference>
<dbReference type="Pfam" id="PF18652">
    <property type="entry name" value="Adhesin_P1_N"/>
    <property type="match status" value="1"/>
</dbReference>
<feature type="compositionally biased region" description="Basic and acidic residues" evidence="2">
    <location>
        <begin position="1689"/>
        <end position="1699"/>
    </location>
</feature>
<dbReference type="Pfam" id="PF08363">
    <property type="entry name" value="GbpC"/>
    <property type="match status" value="1"/>
</dbReference>
<keyword evidence="1" id="KW-0175">Coiled coil</keyword>
<feature type="domain" description="DUF11" evidence="5">
    <location>
        <begin position="1953"/>
        <end position="2058"/>
    </location>
</feature>
<keyword evidence="4" id="KW-0732">Signal</keyword>
<evidence type="ECO:0000259" key="6">
    <source>
        <dbReference type="Pfam" id="PF08363"/>
    </source>
</evidence>
<evidence type="ECO:0000259" key="5">
    <source>
        <dbReference type="Pfam" id="PF01345"/>
    </source>
</evidence>
<evidence type="ECO:0000256" key="2">
    <source>
        <dbReference type="SAM" id="MobiDB-lite"/>
    </source>
</evidence>
<evidence type="ECO:0000256" key="1">
    <source>
        <dbReference type="SAM" id="Coils"/>
    </source>
</evidence>
<dbReference type="Gene3D" id="2.60.40.740">
    <property type="match status" value="12"/>
</dbReference>
<feature type="compositionally biased region" description="Low complexity" evidence="2">
    <location>
        <begin position="1799"/>
        <end position="1810"/>
    </location>
</feature>
<feature type="region of interest" description="Disordered" evidence="2">
    <location>
        <begin position="1033"/>
        <end position="1055"/>
    </location>
</feature>
<dbReference type="GeneID" id="93384784"/>
<evidence type="ECO:0000256" key="3">
    <source>
        <dbReference type="SAM" id="Phobius"/>
    </source>
</evidence>
<feature type="domain" description="DUF11" evidence="5">
    <location>
        <begin position="693"/>
        <end position="794"/>
    </location>
</feature>
<dbReference type="InterPro" id="IPR047589">
    <property type="entry name" value="DUF11_rpt"/>
</dbReference>
<reference evidence="8 9" key="1">
    <citation type="submission" date="2007-09" db="EMBL/GenBank/DDBJ databases">
        <title>Draft genome sequence of Peptostreptococcus micros (ATCC 33270).</title>
        <authorList>
            <person name="Sudarsanam P."/>
            <person name="Ley R."/>
            <person name="Guruge J."/>
            <person name="Turnbaugh P.J."/>
            <person name="Mahowald M."/>
            <person name="Liep D."/>
            <person name="Gordon J."/>
        </authorList>
    </citation>
    <scope>NUCLEOTIDE SEQUENCE [LARGE SCALE GENOMIC DNA]</scope>
    <source>
        <strain evidence="8 9">ATCC 33270</strain>
    </source>
</reference>
<protein>
    <submittedName>
        <fullName evidence="8">Conserved repeat protein</fullName>
    </submittedName>
</protein>
<feature type="domain" description="DUF11" evidence="5">
    <location>
        <begin position="814"/>
        <end position="919"/>
    </location>
</feature>
<reference evidence="8 9" key="2">
    <citation type="submission" date="2007-09" db="EMBL/GenBank/DDBJ databases">
        <authorList>
            <person name="Fulton L."/>
            <person name="Clifton S."/>
            <person name="Fulton B."/>
            <person name="Xu J."/>
            <person name="Minx P."/>
            <person name="Pepin K.H."/>
            <person name="Johnson M."/>
            <person name="Thiruvilangam P."/>
            <person name="Bhonagiri V."/>
            <person name="Nash W.E."/>
            <person name="Mardis E.R."/>
            <person name="Wilson R.K."/>
        </authorList>
    </citation>
    <scope>NUCLEOTIDE SEQUENCE [LARGE SCALE GENOMIC DNA]</scope>
    <source>
        <strain evidence="8 9">ATCC 33270</strain>
    </source>
</reference>
<keyword evidence="3" id="KW-0472">Membrane</keyword>
<feature type="compositionally biased region" description="Polar residues" evidence="2">
    <location>
        <begin position="1155"/>
        <end position="1167"/>
    </location>
</feature>
<feature type="compositionally biased region" description="Basic and acidic residues" evidence="2">
    <location>
        <begin position="1169"/>
        <end position="1179"/>
    </location>
</feature>
<feature type="domain" description="DUF11" evidence="5">
    <location>
        <begin position="1061"/>
        <end position="1166"/>
    </location>
</feature>
<organism evidence="8 9">
    <name type="scientific">Parvimonas micra ATCC 33270</name>
    <dbReference type="NCBI Taxonomy" id="411465"/>
    <lineage>
        <taxon>Bacteria</taxon>
        <taxon>Bacillati</taxon>
        <taxon>Bacillota</taxon>
        <taxon>Tissierellia</taxon>
        <taxon>Tissierellales</taxon>
        <taxon>Peptoniphilaceae</taxon>
        <taxon>Parvimonas</taxon>
    </lineage>
</organism>
<dbReference type="NCBIfam" id="TIGR01451">
    <property type="entry name" value="B_ant_repeat"/>
    <property type="match status" value="12"/>
</dbReference>
<feature type="region of interest" description="Disordered" evidence="2">
    <location>
        <begin position="1799"/>
        <end position="1829"/>
    </location>
</feature>
<feature type="region of interest" description="Disordered" evidence="2">
    <location>
        <begin position="2049"/>
        <end position="2074"/>
    </location>
</feature>
<feature type="domain" description="DUF11" evidence="5">
    <location>
        <begin position="936"/>
        <end position="1044"/>
    </location>
</feature>
<feature type="chain" id="PRO_5002727102" evidence="4">
    <location>
        <begin position="30"/>
        <end position="2229"/>
    </location>
</feature>
<feature type="domain" description="DUF11" evidence="5">
    <location>
        <begin position="1703"/>
        <end position="1808"/>
    </location>
</feature>
<dbReference type="InterPro" id="IPR036234">
    <property type="entry name" value="SA_I/II_PAC_V_sf"/>
</dbReference>
<feature type="coiled-coil region" evidence="1">
    <location>
        <begin position="87"/>
        <end position="163"/>
    </location>
</feature>
<dbReference type="Pfam" id="PF01345">
    <property type="entry name" value="DUF11"/>
    <property type="match status" value="12"/>
</dbReference>
<feature type="domain" description="DUF11" evidence="5">
    <location>
        <begin position="1183"/>
        <end position="1288"/>
    </location>
</feature>
<feature type="transmembrane region" description="Helical" evidence="3">
    <location>
        <begin position="2198"/>
        <end position="2219"/>
    </location>
</feature>
<feature type="domain" description="DUF11" evidence="5">
    <location>
        <begin position="1443"/>
        <end position="1548"/>
    </location>
</feature>
<name>A8SJX4_9FIRM</name>
<dbReference type="InterPro" id="IPR013574">
    <property type="entry name" value="Glucan-bd_C/Surface_Ag-I/II_V"/>
</dbReference>
<feature type="region of interest" description="Disordered" evidence="2">
    <location>
        <begin position="1674"/>
        <end position="1699"/>
    </location>
</feature>
<dbReference type="InterPro" id="IPR041324">
    <property type="entry name" value="AgI/II_N"/>
</dbReference>
<dbReference type="Gene3D" id="2.60.530.10">
    <property type="entry name" value="Major cell-surface adhesin PAc"/>
    <property type="match status" value="1"/>
</dbReference>
<feature type="domain" description="DUF11" evidence="5">
    <location>
        <begin position="1578"/>
        <end position="1686"/>
    </location>
</feature>
<dbReference type="RefSeq" id="WP_004832408.1">
    <property type="nucleotide sequence ID" value="NZ_DS483517.1"/>
</dbReference>
<keyword evidence="3" id="KW-1133">Transmembrane helix</keyword>
<evidence type="ECO:0000313" key="9">
    <source>
        <dbReference type="Proteomes" id="UP000003162"/>
    </source>
</evidence>
<feature type="compositionally biased region" description="Basic and acidic residues" evidence="2">
    <location>
        <begin position="1814"/>
        <end position="1827"/>
    </location>
</feature>
<sequence>MKKKEIINKVISMLTIFALIIPIASQVKAADPVKGIEVNADSTELDKAVKDGKASGLDITEDPKQDKGSVNSNAEADAKLAEINADYKAQVQKIKAAKVKMDDYNAKKAKYDKEKEKYDKDLAKYNEDYAKYLKDYEDFKKQYDEEKKKMDKALEEYKKHKDEEGYLSSPYAKTLVYDSEPDAELTLSDNQGNYITKKAVDTAFSKTDKYSKSLLQLDDMSVKELEAAGGITNKMELYGNFDDKASWKTNVSENGTVKWATVLLQKGQSVTATYTNLKKTYYNGKKISKIVFKYTVTGDSAFKNGKAWLGIFTDPTLGVFASAYTGENEKNTSIFVKNEFTFYDQDGKEVDFKDALMSVASLNREHNSIELAKDYKAGQFVKITGSTVGEDKARNLIYATESLNFKKDEGGCKHTMYKREGEPGSGWDTADAPNSWYGAGVVRLQGKSNYITLGATSATNILNPPDYGPKVKDKDNTEGKKPNIWYSLNGKVRAIGIPEIKAKEPNKPVKPTPPEEPQKPETKITYHHSVFYVKSQVEKKALNENNKDIDNSTVKTGSVVNFELNTSDFPKGHEKIESLVFTDTLPEGYELDLDGTKAKNSDYDVEYTKETGLLKFTAKTSLLEKINNDLTKDAKVPSPKITGKVTKEGTKYENKFKVSINNVYNVESKPVKVYTPTEPKKDVFKGSDITSIDGKIVEAGQELRYEITYKNTTGTKQTVTITDKIPQYTKFVSADNDGTKNGGTVKWVKEVEDGNSITVSFKVKVDDDVNGKPIDNISHVKDGFNESDTNETHNPTPTKPKKEVFDSKNDKVSIDGNEVKAGQELLYKVTYKNTTGTKQTVTITDKIPEHTTFVSADNDGTENSGTIKWVKEVENGDSITVSFKVKVNDDVNGQKILNKANVVDGNNKFDTNETTNPTSTKPKKDVFDSKDNKISIDGNEVKAGQELLYKVTYKNTTGKDQKVVIKDKIPEHTTYVKGSASNKGVYKDGEITWTKEKVADGEIFEVTFKVKVNDDVNGEKILNKANVVDGNNKFDTNETTNPTSTKPKKNVFDSQNDKISIDGNEVKAGQELLYKITYKNTIGTKQTVTITDKIPEHTTFVSADNDGTENNGTIKWVKEVENGDSVTVSFKVKVNDNVNGQKILNKANVVDGNNKFDTNETTNPTSTKPKKDVFSPSDDKVSIDGNEVKAGQELLYKVTYKNTTGKDQKVVIKDKIPEHTTYVEGSASNKGVYKDGEITWTKEKVADGETFEVTFKVKVNDNVNGEKILNKANVVEGNNNYDTNETTNPTPTKPVKDVFDSQDDIAPSQLFRDDRISIDGNEVKAGQELLYKVTYKNTTGKEQKVVIKDKIPEHTTYVEGSVDNDGVYKDGEITWIKEKVADGETFEVTFKVKVNDNVNGEKILNKANVVEGNNNYDTNETTNPTPTKPVKDVFDSQDNKVSINGNEVKAGQELLYKVTYKNTTGKEQKVVIKDKIPEHTTYVEGSADNDGVYKDGEITWTKEKVADGETFEVTFKVKVNDNVNGEKILNKANVVEGNNNYDTNETTNPTPTKPVKDVFDSQDDIAPSQLFRDDRISIDGNEVKAGQELFYKVTYKNTTGKDQKVVIKDKIPEHTTYVEGSADNDGVYKDGEITWTKEKVADGETFEVTFKVKVNDNVNGEKILNKANVVEGNNNYETNETTNPTSTKPKKDVFSPSDDKVSIDGNEVKAGQELLYKVTYKNTTGKDQKVVIKDKIPEHTTYVEGSASDDGVYKDGEITWTKDKVADGETFEVTFKVKVNDNVNGEKILNKANVVDGNNEFDTNETTNPTPTKPKKDVFSPSDDKVSIDGNEVKAGQELLYKVTYKNTTGKDQKVVIKDKIPEHTTYVEGSADNGGVYKDGEITWTKDSVSDGETFEVTFKVKVNDNVNGEKILNKANVVDGSNKFDTNETTNPTPTKPVKDVFSPSDDKVSIDGNEVKAGQELLYKVTYKNTTGKDQKVVIKDKIPEHTTYVENSADNGGVYKDGEITWTKDKVADGETFEVTFKVKVNDNVNGEKILNKANVVDGNNKFDTNETTNPTPTKPKKDVFSPSDDKVSIDGNEVKAGQELLYKVTYKNTTGKDQKVVIKDKISEHTTYVEGSADNGGVYKDGEITWTKEKVADGETFEVTFKVKVNDNVNGEKILNKANVVEGNNNYDTNETTNPTPLKPRPVIPKTGYAVNTALYTVLLGLSTGALGTIKIRYKKKNKK</sequence>
<feature type="domain" description="Antigen I/II N-terminal" evidence="7">
    <location>
        <begin position="29"/>
        <end position="137"/>
    </location>
</feature>
<dbReference type="eggNOG" id="COG4932">
    <property type="taxonomic scope" value="Bacteria"/>
</dbReference>
<feature type="domain" description="DUF11" evidence="5">
    <location>
        <begin position="2078"/>
        <end position="2183"/>
    </location>
</feature>
<dbReference type="PANTHER" id="PTHR34819">
    <property type="entry name" value="LARGE CYSTEINE-RICH PERIPLASMIC PROTEIN OMCB"/>
    <property type="match status" value="1"/>
</dbReference>
<dbReference type="InterPro" id="IPR051172">
    <property type="entry name" value="Chlamydia_OmcB"/>
</dbReference>
<feature type="signal peptide" evidence="4">
    <location>
        <begin position="1"/>
        <end position="29"/>
    </location>
</feature>
<dbReference type="InterPro" id="IPR001434">
    <property type="entry name" value="OmcB-like_DUF11"/>
</dbReference>
<evidence type="ECO:0000259" key="7">
    <source>
        <dbReference type="Pfam" id="PF18652"/>
    </source>
</evidence>
<feature type="compositionally biased region" description="Low complexity" evidence="2">
    <location>
        <begin position="1674"/>
        <end position="1687"/>
    </location>
</feature>
<dbReference type="PANTHER" id="PTHR34819:SF3">
    <property type="entry name" value="CELL SURFACE PROTEIN"/>
    <property type="match status" value="1"/>
</dbReference>